<dbReference type="Pfam" id="PF04341">
    <property type="entry name" value="DUF485"/>
    <property type="match status" value="1"/>
</dbReference>
<sequence>MTLPLERLREHPDFLLLVRRKQRLTGSLTATLLLAYYGFVLLVAFAPGLLGRPLAGGVTSVGMLAGVGLILLSVLLTGLYVHQTNKVLDPLNDRLKQEAQA</sequence>
<gene>
    <name evidence="2" type="ORF">A9C11_14460</name>
</gene>
<dbReference type="InterPro" id="IPR052959">
    <property type="entry name" value="Inner_membrane_assoc"/>
</dbReference>
<accession>A0A1A9KC97</accession>
<dbReference type="AlphaFoldDB" id="A0A1A9KC97"/>
<dbReference type="EMBL" id="CP015878">
    <property type="protein sequence ID" value="ANI15109.1"/>
    <property type="molecule type" value="Genomic_DNA"/>
</dbReference>
<keyword evidence="1" id="KW-1133">Transmembrane helix</keyword>
<evidence type="ECO:0008006" key="4">
    <source>
        <dbReference type="Google" id="ProtNLM"/>
    </source>
</evidence>
<dbReference type="PANTHER" id="PTHR38598">
    <property type="entry name" value="INNER MEMBRANE PROTEIN YJCH"/>
    <property type="match status" value="1"/>
</dbReference>
<name>A0A1A9KC97_9PSED</name>
<evidence type="ECO:0000313" key="2">
    <source>
        <dbReference type="EMBL" id="ANI15109.1"/>
    </source>
</evidence>
<evidence type="ECO:0000313" key="3">
    <source>
        <dbReference type="Proteomes" id="UP000077748"/>
    </source>
</evidence>
<reference evidence="2 3" key="1">
    <citation type="submission" date="2016-05" db="EMBL/GenBank/DDBJ databases">
        <title>Genome Sequence of Pseudomonas citronellolis Strain SJTE-3, an Estrogens and Persistent Organic Pollutants degradation strain.</title>
        <authorList>
            <person name="Liang R."/>
        </authorList>
    </citation>
    <scope>NUCLEOTIDE SEQUENCE [LARGE SCALE GENOMIC DNA]</scope>
    <source>
        <strain evidence="2 3">SJTE-3</strain>
    </source>
</reference>
<dbReference type="Proteomes" id="UP000077748">
    <property type="component" value="Chromosome"/>
</dbReference>
<feature type="transmembrane region" description="Helical" evidence="1">
    <location>
        <begin position="28"/>
        <end position="49"/>
    </location>
</feature>
<dbReference type="PANTHER" id="PTHR38598:SF1">
    <property type="entry name" value="INNER MEMBRANE PROTEIN YJCH"/>
    <property type="match status" value="1"/>
</dbReference>
<organism evidence="2 3">
    <name type="scientific">Pseudomonas citronellolis</name>
    <dbReference type="NCBI Taxonomy" id="53408"/>
    <lineage>
        <taxon>Bacteria</taxon>
        <taxon>Pseudomonadati</taxon>
        <taxon>Pseudomonadota</taxon>
        <taxon>Gammaproteobacteria</taxon>
        <taxon>Pseudomonadales</taxon>
        <taxon>Pseudomonadaceae</taxon>
        <taxon>Pseudomonas</taxon>
    </lineage>
</organism>
<feature type="transmembrane region" description="Helical" evidence="1">
    <location>
        <begin position="61"/>
        <end position="81"/>
    </location>
</feature>
<dbReference type="GO" id="GO:0005886">
    <property type="term" value="C:plasma membrane"/>
    <property type="evidence" value="ECO:0007669"/>
    <property type="project" value="TreeGrafter"/>
</dbReference>
<proteinExistence type="predicted"/>
<dbReference type="RefSeq" id="WP_064583054.1">
    <property type="nucleotide sequence ID" value="NZ_CP015878.1"/>
</dbReference>
<evidence type="ECO:0000256" key="1">
    <source>
        <dbReference type="SAM" id="Phobius"/>
    </source>
</evidence>
<keyword evidence="1" id="KW-0472">Membrane</keyword>
<keyword evidence="1" id="KW-0812">Transmembrane</keyword>
<dbReference type="InterPro" id="IPR007436">
    <property type="entry name" value="DUF485"/>
</dbReference>
<protein>
    <recommendedName>
        <fullName evidence="4">DUF485 domain-containing protein</fullName>
    </recommendedName>
</protein>